<evidence type="ECO:0000259" key="1">
    <source>
        <dbReference type="Pfam" id="PF00650"/>
    </source>
</evidence>
<dbReference type="InterPro" id="IPR053012">
    <property type="entry name" value="ER-organelle_contact"/>
</dbReference>
<dbReference type="InterPro" id="IPR001251">
    <property type="entry name" value="CRAL-TRIO_dom"/>
</dbReference>
<dbReference type="SUPFAM" id="SSF52087">
    <property type="entry name" value="CRAL/TRIO domain"/>
    <property type="match status" value="1"/>
</dbReference>
<dbReference type="AlphaFoldDB" id="A0A1D2MJS1"/>
<keyword evidence="3" id="KW-1185">Reference proteome</keyword>
<evidence type="ECO:0000313" key="3">
    <source>
        <dbReference type="Proteomes" id="UP000094527"/>
    </source>
</evidence>
<dbReference type="Pfam" id="PF00650">
    <property type="entry name" value="CRAL_TRIO"/>
    <property type="match status" value="1"/>
</dbReference>
<dbReference type="PANTHER" id="PTHR46384:SF1">
    <property type="entry name" value="MOTILE SPERM DOMAIN-CONTAINING PROTEIN 2"/>
    <property type="match status" value="1"/>
</dbReference>
<dbReference type="GO" id="GO:0140284">
    <property type="term" value="C:endoplasmic reticulum-endosome membrane contact site"/>
    <property type="evidence" value="ECO:0007669"/>
    <property type="project" value="TreeGrafter"/>
</dbReference>
<evidence type="ECO:0000313" key="2">
    <source>
        <dbReference type="EMBL" id="ODM93054.1"/>
    </source>
</evidence>
<reference evidence="2 3" key="1">
    <citation type="journal article" date="2016" name="Genome Biol. Evol.">
        <title>Gene Family Evolution Reflects Adaptation to Soil Environmental Stressors in the Genome of the Collembolan Orchesella cincta.</title>
        <authorList>
            <person name="Faddeeva-Vakhrusheva A."/>
            <person name="Derks M.F."/>
            <person name="Anvar S.Y."/>
            <person name="Agamennone V."/>
            <person name="Suring W."/>
            <person name="Smit S."/>
            <person name="van Straalen N.M."/>
            <person name="Roelofs D."/>
        </authorList>
    </citation>
    <scope>NUCLEOTIDE SEQUENCE [LARGE SCALE GENOMIC DNA]</scope>
    <source>
        <tissue evidence="2">Mixed pool</tissue>
    </source>
</reference>
<protein>
    <submittedName>
        <fullName evidence="2">CRAL-TRIO domain-containing protein C3H8.02</fullName>
    </submittedName>
</protein>
<sequence>MAAWKIIKGWLPPKFVDRVKFVDKKTIKEWIEPDNQLAEWGGSDNYVYKFEPETRQKRTMANGRGPPDPKPRKMVLILSIKKWEKSPSEGDRKLQPN</sequence>
<dbReference type="InterPro" id="IPR036865">
    <property type="entry name" value="CRAL-TRIO_dom_sf"/>
</dbReference>
<accession>A0A1D2MJS1</accession>
<dbReference type="EMBL" id="LJIJ01001089">
    <property type="protein sequence ID" value="ODM93054.1"/>
    <property type="molecule type" value="Genomic_DNA"/>
</dbReference>
<dbReference type="PANTHER" id="PTHR46384">
    <property type="entry name" value="MOTILE SPERM DOMAIN-CONTAINING PROTEIN 2"/>
    <property type="match status" value="1"/>
</dbReference>
<proteinExistence type="predicted"/>
<organism evidence="2 3">
    <name type="scientific">Orchesella cincta</name>
    <name type="common">Springtail</name>
    <name type="synonym">Podura cincta</name>
    <dbReference type="NCBI Taxonomy" id="48709"/>
    <lineage>
        <taxon>Eukaryota</taxon>
        <taxon>Metazoa</taxon>
        <taxon>Ecdysozoa</taxon>
        <taxon>Arthropoda</taxon>
        <taxon>Hexapoda</taxon>
        <taxon>Collembola</taxon>
        <taxon>Entomobryomorpha</taxon>
        <taxon>Entomobryoidea</taxon>
        <taxon>Orchesellidae</taxon>
        <taxon>Orchesellinae</taxon>
        <taxon>Orchesella</taxon>
    </lineage>
</organism>
<dbReference type="STRING" id="48709.A0A1D2MJS1"/>
<dbReference type="Gene3D" id="3.40.525.10">
    <property type="entry name" value="CRAL-TRIO lipid binding domain"/>
    <property type="match status" value="1"/>
</dbReference>
<gene>
    <name evidence="2" type="ORF">Ocin01_13629</name>
</gene>
<dbReference type="OrthoDB" id="75724at2759"/>
<feature type="domain" description="CRAL-TRIO" evidence="1">
    <location>
        <begin position="2"/>
        <end position="42"/>
    </location>
</feature>
<name>A0A1D2MJS1_ORCCI</name>
<dbReference type="Proteomes" id="UP000094527">
    <property type="component" value="Unassembled WGS sequence"/>
</dbReference>
<comment type="caution">
    <text evidence="2">The sequence shown here is derived from an EMBL/GenBank/DDBJ whole genome shotgun (WGS) entry which is preliminary data.</text>
</comment>
<dbReference type="GO" id="GO:0012505">
    <property type="term" value="C:endomembrane system"/>
    <property type="evidence" value="ECO:0007669"/>
    <property type="project" value="TreeGrafter"/>
</dbReference>